<organism evidence="1 2">
    <name type="scientific">Stenotrophomonas nitritireducens</name>
    <dbReference type="NCBI Taxonomy" id="83617"/>
    <lineage>
        <taxon>Bacteria</taxon>
        <taxon>Pseudomonadati</taxon>
        <taxon>Pseudomonadota</taxon>
        <taxon>Gammaproteobacteria</taxon>
        <taxon>Lysobacterales</taxon>
        <taxon>Lysobacteraceae</taxon>
        <taxon>Stenotrophomonas</taxon>
    </lineage>
</organism>
<dbReference type="EMBL" id="LDJG01000011">
    <property type="protein sequence ID" value="KRG57719.1"/>
    <property type="molecule type" value="Genomic_DNA"/>
</dbReference>
<dbReference type="Proteomes" id="UP000050902">
    <property type="component" value="Unassembled WGS sequence"/>
</dbReference>
<protein>
    <submittedName>
        <fullName evidence="1">Uncharacterized protein</fullName>
    </submittedName>
</protein>
<accession>A0ABR5NKH0</accession>
<comment type="caution">
    <text evidence="1">The sequence shown here is derived from an EMBL/GenBank/DDBJ whole genome shotgun (WGS) entry which is preliminary data.</text>
</comment>
<evidence type="ECO:0000313" key="1">
    <source>
        <dbReference type="EMBL" id="KRG57719.1"/>
    </source>
</evidence>
<proteinExistence type="predicted"/>
<gene>
    <name evidence="1" type="ORF">ABB22_08545</name>
</gene>
<reference evidence="1 2" key="1">
    <citation type="submission" date="2015-05" db="EMBL/GenBank/DDBJ databases">
        <title>Genome sequencing and analysis of members of genus Stenotrophomonas.</title>
        <authorList>
            <person name="Patil P.P."/>
            <person name="Midha S."/>
            <person name="Patil P.B."/>
        </authorList>
    </citation>
    <scope>NUCLEOTIDE SEQUENCE [LARGE SCALE GENOMIC DNA]</scope>
    <source>
        <strain evidence="1 2">DSM 12575</strain>
    </source>
</reference>
<sequence length="79" mass="8795">MVEAGGVALVRCLPDLQDGGVPWRLARMRQWRCLFCGELFPYGRISLAIEAGAVRCHLRPAVPGRPFVDRWRGLFASAV</sequence>
<evidence type="ECO:0000313" key="2">
    <source>
        <dbReference type="Proteomes" id="UP000050902"/>
    </source>
</evidence>
<keyword evidence="2" id="KW-1185">Reference proteome</keyword>
<name>A0ABR5NKH0_9GAMM</name>